<accession>A0A415DZ41</accession>
<feature type="transmembrane region" description="Helical" evidence="14">
    <location>
        <begin position="12"/>
        <end position="37"/>
    </location>
</feature>
<dbReference type="Proteomes" id="UP000284841">
    <property type="component" value="Unassembled WGS sequence"/>
</dbReference>
<dbReference type="PROSITE" id="PS51257">
    <property type="entry name" value="PROKAR_LIPOPROTEIN"/>
    <property type="match status" value="1"/>
</dbReference>
<feature type="domain" description="HAMP" evidence="16">
    <location>
        <begin position="256"/>
        <end position="301"/>
    </location>
</feature>
<keyword evidence="7 14" id="KW-0812">Transmembrane</keyword>
<reference evidence="17 18" key="1">
    <citation type="submission" date="2018-08" db="EMBL/GenBank/DDBJ databases">
        <title>A genome reference for cultivated species of the human gut microbiota.</title>
        <authorList>
            <person name="Zou Y."/>
            <person name="Xue W."/>
            <person name="Luo G."/>
        </authorList>
    </citation>
    <scope>NUCLEOTIDE SEQUENCE [LARGE SCALE GENOMIC DNA]</scope>
    <source>
        <strain evidence="17 18">AM07-24</strain>
    </source>
</reference>
<dbReference type="SMART" id="SM00388">
    <property type="entry name" value="HisKA"/>
    <property type="match status" value="1"/>
</dbReference>
<dbReference type="InterPro" id="IPR003661">
    <property type="entry name" value="HisK_dim/P_dom"/>
</dbReference>
<feature type="transmembrane region" description="Helical" evidence="14">
    <location>
        <begin position="164"/>
        <end position="185"/>
    </location>
</feature>
<keyword evidence="5" id="KW-0597">Phosphoprotein</keyword>
<dbReference type="RefSeq" id="WP_118336190.1">
    <property type="nucleotide sequence ID" value="NZ_AP025567.1"/>
</dbReference>
<evidence type="ECO:0000256" key="11">
    <source>
        <dbReference type="ARBA" id="ARBA00022989"/>
    </source>
</evidence>
<dbReference type="InterPro" id="IPR005467">
    <property type="entry name" value="His_kinase_dom"/>
</dbReference>
<dbReference type="GO" id="GO:0005524">
    <property type="term" value="F:ATP binding"/>
    <property type="evidence" value="ECO:0007669"/>
    <property type="project" value="UniProtKB-KW"/>
</dbReference>
<evidence type="ECO:0000256" key="9">
    <source>
        <dbReference type="ARBA" id="ARBA00022777"/>
    </source>
</evidence>
<dbReference type="InterPro" id="IPR050398">
    <property type="entry name" value="HssS/ArlS-like"/>
</dbReference>
<dbReference type="OrthoDB" id="9792991at2"/>
<dbReference type="InterPro" id="IPR036097">
    <property type="entry name" value="HisK_dim/P_sf"/>
</dbReference>
<dbReference type="GO" id="GO:0000155">
    <property type="term" value="F:phosphorelay sensor kinase activity"/>
    <property type="evidence" value="ECO:0007669"/>
    <property type="project" value="InterPro"/>
</dbReference>
<dbReference type="SUPFAM" id="SSF55874">
    <property type="entry name" value="ATPase domain of HSP90 chaperone/DNA topoisomerase II/histidine kinase"/>
    <property type="match status" value="1"/>
</dbReference>
<dbReference type="Gene3D" id="6.10.340.10">
    <property type="match status" value="1"/>
</dbReference>
<keyword evidence="18" id="KW-1185">Reference proteome</keyword>
<dbReference type="InterPro" id="IPR003594">
    <property type="entry name" value="HATPase_dom"/>
</dbReference>
<evidence type="ECO:0000256" key="8">
    <source>
        <dbReference type="ARBA" id="ARBA00022741"/>
    </source>
</evidence>
<dbReference type="AlphaFoldDB" id="A0A415DZ41"/>
<dbReference type="Pfam" id="PF02518">
    <property type="entry name" value="HATPase_c"/>
    <property type="match status" value="1"/>
</dbReference>
<evidence type="ECO:0000256" key="2">
    <source>
        <dbReference type="ARBA" id="ARBA00004651"/>
    </source>
</evidence>
<feature type="transmembrane region" description="Helical" evidence="14">
    <location>
        <begin position="57"/>
        <end position="80"/>
    </location>
</feature>
<dbReference type="PROSITE" id="PS50109">
    <property type="entry name" value="HIS_KIN"/>
    <property type="match status" value="1"/>
</dbReference>
<sequence length="538" mass="60206">MDTKLKKYKGTVCFASSVICVVAVTVSIIVGCMLALAYNLNYAWETEIDAISENISILWMVEVAAVLSAIIMLILAMWKVGARDEEGNISLNWFDRLFTDLQVVGGGFAVFFTGMLCMLHVDVLSRSGWYEGLLSYLTKSQLKEYNDWYKVYDSEFEPKWLETFFAVLATVVLISITLIVILSLVKKIKAGAFWRHTIIGKVCCYIYDAAKESEGIFWKVMAVLIGCCLLSATWFGIIPVLILIFIFVPKYVRKYQSIKRGVNEVKRGNLDYKIPVTDNGELDRLAMSINEISEATSLAVQNELKNQRMKTDLISNVSHDLKTPLTSMVSYVDLLKTEGLSSENAPEYLNIIEEKTKRLQKLTEDLFEAAKASSGAIPVDISRIEMTSIVNQALGELEERLAANDLDVIFTNKADTVFVMADGQLLWRVIENLLVNVSKYALPGSRVYMDIVEKAGMIVLEVKNMSKEQLNISAEELMERFKRGDESRNTEGSGLGLSIAKDLTKLMSGWFDITIDGDLFKASVALNKAEAPEPEMTV</sequence>
<gene>
    <name evidence="17" type="ORF">DW099_14740</name>
</gene>
<comment type="caution">
    <text evidence="17">The sequence shown here is derived from an EMBL/GenBank/DDBJ whole genome shotgun (WGS) entry which is preliminary data.</text>
</comment>
<protein>
    <recommendedName>
        <fullName evidence="3">histidine kinase</fullName>
        <ecNumber evidence="3">2.7.13.3</ecNumber>
    </recommendedName>
</protein>
<keyword evidence="11 14" id="KW-1133">Transmembrane helix</keyword>
<evidence type="ECO:0000256" key="1">
    <source>
        <dbReference type="ARBA" id="ARBA00000085"/>
    </source>
</evidence>
<dbReference type="PANTHER" id="PTHR45528">
    <property type="entry name" value="SENSOR HISTIDINE KINASE CPXA"/>
    <property type="match status" value="1"/>
</dbReference>
<dbReference type="SUPFAM" id="SSF47384">
    <property type="entry name" value="Homodimeric domain of signal transducing histidine kinase"/>
    <property type="match status" value="1"/>
</dbReference>
<dbReference type="PANTHER" id="PTHR45528:SF1">
    <property type="entry name" value="SENSOR HISTIDINE KINASE CPXA"/>
    <property type="match status" value="1"/>
</dbReference>
<keyword evidence="13 14" id="KW-0472">Membrane</keyword>
<evidence type="ECO:0000259" key="15">
    <source>
        <dbReference type="PROSITE" id="PS50109"/>
    </source>
</evidence>
<evidence type="ECO:0000256" key="12">
    <source>
        <dbReference type="ARBA" id="ARBA00023012"/>
    </source>
</evidence>
<evidence type="ECO:0000259" key="16">
    <source>
        <dbReference type="PROSITE" id="PS50885"/>
    </source>
</evidence>
<dbReference type="Pfam" id="PF00672">
    <property type="entry name" value="HAMP"/>
    <property type="match status" value="1"/>
</dbReference>
<dbReference type="GO" id="GO:0005886">
    <property type="term" value="C:plasma membrane"/>
    <property type="evidence" value="ECO:0007669"/>
    <property type="project" value="UniProtKB-SubCell"/>
</dbReference>
<keyword evidence="4" id="KW-1003">Cell membrane</keyword>
<dbReference type="InterPro" id="IPR036890">
    <property type="entry name" value="HATPase_C_sf"/>
</dbReference>
<evidence type="ECO:0000313" key="18">
    <source>
        <dbReference type="Proteomes" id="UP000284841"/>
    </source>
</evidence>
<dbReference type="SMART" id="SM00387">
    <property type="entry name" value="HATPase_c"/>
    <property type="match status" value="1"/>
</dbReference>
<evidence type="ECO:0000256" key="10">
    <source>
        <dbReference type="ARBA" id="ARBA00022840"/>
    </source>
</evidence>
<dbReference type="Pfam" id="PF00512">
    <property type="entry name" value="HisKA"/>
    <property type="match status" value="1"/>
</dbReference>
<keyword evidence="9 17" id="KW-0418">Kinase</keyword>
<organism evidence="17 18">
    <name type="scientific">Emergencia timonensis</name>
    <dbReference type="NCBI Taxonomy" id="1776384"/>
    <lineage>
        <taxon>Bacteria</taxon>
        <taxon>Bacillati</taxon>
        <taxon>Bacillota</taxon>
        <taxon>Clostridia</taxon>
        <taxon>Peptostreptococcales</taxon>
        <taxon>Anaerovoracaceae</taxon>
        <taxon>Emergencia</taxon>
    </lineage>
</organism>
<dbReference type="CDD" id="cd06225">
    <property type="entry name" value="HAMP"/>
    <property type="match status" value="1"/>
</dbReference>
<dbReference type="Gene3D" id="3.30.565.10">
    <property type="entry name" value="Histidine kinase-like ATPase, C-terminal domain"/>
    <property type="match status" value="1"/>
</dbReference>
<keyword evidence="10" id="KW-0067">ATP-binding</keyword>
<evidence type="ECO:0000256" key="4">
    <source>
        <dbReference type="ARBA" id="ARBA00022475"/>
    </source>
</evidence>
<keyword evidence="8" id="KW-0547">Nucleotide-binding</keyword>
<proteinExistence type="predicted"/>
<feature type="domain" description="Histidine kinase" evidence="15">
    <location>
        <begin position="316"/>
        <end position="509"/>
    </location>
</feature>
<dbReference type="STRING" id="1776384.GCA_900086585_01653"/>
<dbReference type="EMBL" id="QRMS01000004">
    <property type="protein sequence ID" value="RHJ86093.1"/>
    <property type="molecule type" value="Genomic_DNA"/>
</dbReference>
<dbReference type="Gene3D" id="1.10.287.130">
    <property type="match status" value="1"/>
</dbReference>
<evidence type="ECO:0000256" key="5">
    <source>
        <dbReference type="ARBA" id="ARBA00022553"/>
    </source>
</evidence>
<name>A0A415DZ41_9FIRM</name>
<evidence type="ECO:0000313" key="17">
    <source>
        <dbReference type="EMBL" id="RHJ86093.1"/>
    </source>
</evidence>
<dbReference type="FunFam" id="1.10.287.130:FF:000001">
    <property type="entry name" value="Two-component sensor histidine kinase"/>
    <property type="match status" value="1"/>
</dbReference>
<dbReference type="CDD" id="cd00082">
    <property type="entry name" value="HisKA"/>
    <property type="match status" value="1"/>
</dbReference>
<dbReference type="InterPro" id="IPR003660">
    <property type="entry name" value="HAMP_dom"/>
</dbReference>
<evidence type="ECO:0000256" key="7">
    <source>
        <dbReference type="ARBA" id="ARBA00022692"/>
    </source>
</evidence>
<dbReference type="EC" id="2.7.13.3" evidence="3"/>
<dbReference type="PROSITE" id="PS50885">
    <property type="entry name" value="HAMP"/>
    <property type="match status" value="1"/>
</dbReference>
<comment type="subcellular location">
    <subcellularLocation>
        <location evidence="2">Cell membrane</location>
        <topology evidence="2">Multi-pass membrane protein</topology>
    </subcellularLocation>
</comment>
<keyword evidence="12" id="KW-0902">Two-component regulatory system</keyword>
<evidence type="ECO:0000256" key="6">
    <source>
        <dbReference type="ARBA" id="ARBA00022679"/>
    </source>
</evidence>
<evidence type="ECO:0000256" key="14">
    <source>
        <dbReference type="SAM" id="Phobius"/>
    </source>
</evidence>
<feature type="transmembrane region" description="Helical" evidence="14">
    <location>
        <begin position="216"/>
        <end position="248"/>
    </location>
</feature>
<comment type="catalytic activity">
    <reaction evidence="1">
        <text>ATP + protein L-histidine = ADP + protein N-phospho-L-histidine.</text>
        <dbReference type="EC" id="2.7.13.3"/>
    </reaction>
</comment>
<feature type="transmembrane region" description="Helical" evidence="14">
    <location>
        <begin position="101"/>
        <end position="121"/>
    </location>
</feature>
<evidence type="ECO:0000256" key="13">
    <source>
        <dbReference type="ARBA" id="ARBA00023136"/>
    </source>
</evidence>
<evidence type="ECO:0000256" key="3">
    <source>
        <dbReference type="ARBA" id="ARBA00012438"/>
    </source>
</evidence>
<keyword evidence="6" id="KW-0808">Transferase</keyword>